<gene>
    <name evidence="8 10" type="primary">selA</name>
    <name evidence="10" type="ORF">GCM10009720_04490</name>
</gene>
<comment type="similarity">
    <text evidence="7 8">Belongs to the SelA family.</text>
</comment>
<dbReference type="InterPro" id="IPR015424">
    <property type="entry name" value="PyrdxlP-dep_Trfase"/>
</dbReference>
<evidence type="ECO:0000256" key="2">
    <source>
        <dbReference type="ARBA" id="ARBA00022490"/>
    </source>
</evidence>
<keyword evidence="5 8" id="KW-0648">Protein biosynthesis</keyword>
<protein>
    <recommendedName>
        <fullName evidence="8">L-seryl-tRNA(Sec) selenium transferase</fullName>
        <ecNumber evidence="8">2.9.1.1</ecNumber>
    </recommendedName>
    <alternativeName>
        <fullName evidence="8">Selenocysteine synthase</fullName>
        <shortName evidence="8">Sec synthase</shortName>
    </alternativeName>
    <alternativeName>
        <fullName evidence="8">Selenocysteinyl-tRNA(Sec) synthase</fullName>
    </alternativeName>
</protein>
<feature type="modified residue" description="N6-(pyridoxal phosphate)lysine" evidence="8">
    <location>
        <position position="286"/>
    </location>
</feature>
<keyword evidence="2 8" id="KW-0963">Cytoplasm</keyword>
<dbReference type="Proteomes" id="UP001501461">
    <property type="component" value="Unassembled WGS sequence"/>
</dbReference>
<evidence type="ECO:0000256" key="4">
    <source>
        <dbReference type="ARBA" id="ARBA00022898"/>
    </source>
</evidence>
<dbReference type="PANTHER" id="PTHR32328:SF0">
    <property type="entry name" value="L-SERYL-TRNA(SEC) SELENIUM TRANSFERASE"/>
    <property type="match status" value="1"/>
</dbReference>
<comment type="subcellular location">
    <subcellularLocation>
        <location evidence="8">Cytoplasm</location>
    </subcellularLocation>
</comment>
<sequence>MSSDPRRAIPSTDRLLALSEVVEAGTRLGSPKIRRIISDVQAAARRGDLAPADVTPRVVAAVQTAQTTELSPALNATGVIIHTNLGRAPLAAAAREALAAAAGYVDLELDLADGKRAKRGTWAKTALLARAPNAEDALIVNNGAAALSLATTALSVGESRPEVVISRGELVEIGAGFRLPDLITSTGVQLTEVGTTNRTNLDDYRNAIGANTGALLKVHPSNYWIGGFNATVPTKALANLAAAHQVPLIVDVGSGLFEPDPVLPDEPTISQALADGADVVIASGDKLLGGPQAGLLLGKADVIAQLAKHPLARAFRADKFALAALEATLNAPSTPVHDALHADASELLERTQRIATAIDAEVVPHEGRVGGGGGVGVPIHGWALSLEEHFAEPLRTGNPAILPRVADGRCLVDLRCVPPADDQVIIQRLSEIVEVQR</sequence>
<dbReference type="InterPro" id="IPR015421">
    <property type="entry name" value="PyrdxlP-dep_Trfase_major"/>
</dbReference>
<organism evidence="10 11">
    <name type="scientific">Yaniella flava</name>
    <dbReference type="NCBI Taxonomy" id="287930"/>
    <lineage>
        <taxon>Bacteria</taxon>
        <taxon>Bacillati</taxon>
        <taxon>Actinomycetota</taxon>
        <taxon>Actinomycetes</taxon>
        <taxon>Micrococcales</taxon>
        <taxon>Micrococcaceae</taxon>
        <taxon>Yaniella</taxon>
    </lineage>
</organism>
<dbReference type="HAMAP" id="MF_00423">
    <property type="entry name" value="SelA"/>
    <property type="match status" value="1"/>
</dbReference>
<evidence type="ECO:0000313" key="11">
    <source>
        <dbReference type="Proteomes" id="UP001501461"/>
    </source>
</evidence>
<comment type="function">
    <text evidence="8">Converts seryl-tRNA(Sec) to selenocysteinyl-tRNA(Sec) required for selenoprotein biosynthesis.</text>
</comment>
<dbReference type="InterPro" id="IPR025862">
    <property type="entry name" value="SelA_trans_N_dom"/>
</dbReference>
<dbReference type="InterPro" id="IPR004534">
    <property type="entry name" value="SelA_trans"/>
</dbReference>
<reference evidence="10 11" key="1">
    <citation type="journal article" date="2019" name="Int. J. Syst. Evol. Microbiol.">
        <title>The Global Catalogue of Microorganisms (GCM) 10K type strain sequencing project: providing services to taxonomists for standard genome sequencing and annotation.</title>
        <authorList>
            <consortium name="The Broad Institute Genomics Platform"/>
            <consortium name="The Broad Institute Genome Sequencing Center for Infectious Disease"/>
            <person name="Wu L."/>
            <person name="Ma J."/>
        </authorList>
    </citation>
    <scope>NUCLEOTIDE SEQUENCE [LARGE SCALE GENOMIC DNA]</scope>
    <source>
        <strain evidence="10 11">JCM 13595</strain>
    </source>
</reference>
<feature type="domain" description="L-seryl-tRNA selenium transferase N-terminal" evidence="9">
    <location>
        <begin position="6"/>
        <end position="45"/>
    </location>
</feature>
<evidence type="ECO:0000256" key="3">
    <source>
        <dbReference type="ARBA" id="ARBA00022679"/>
    </source>
</evidence>
<comment type="caution">
    <text evidence="10">The sequence shown here is derived from an EMBL/GenBank/DDBJ whole genome shotgun (WGS) entry which is preliminary data.</text>
</comment>
<evidence type="ECO:0000256" key="8">
    <source>
        <dbReference type="HAMAP-Rule" id="MF_00423"/>
    </source>
</evidence>
<evidence type="ECO:0000256" key="6">
    <source>
        <dbReference type="ARBA" id="ARBA00023266"/>
    </source>
</evidence>
<keyword evidence="4 8" id="KW-0663">Pyridoxal phosphate</keyword>
<comment type="pathway">
    <text evidence="8">Aminoacyl-tRNA biosynthesis; selenocysteinyl-tRNA(Sec) biosynthesis; selenocysteinyl-tRNA(Sec) from L-seryl-tRNA(Sec) (bacterial route): step 1/1.</text>
</comment>
<dbReference type="RefSeq" id="WP_343955967.1">
    <property type="nucleotide sequence ID" value="NZ_BAAAMN010000008.1"/>
</dbReference>
<evidence type="ECO:0000313" key="10">
    <source>
        <dbReference type="EMBL" id="GAA2027850.1"/>
    </source>
</evidence>
<comment type="cofactor">
    <cofactor evidence="1 8">
        <name>pyridoxal 5'-phosphate</name>
        <dbReference type="ChEBI" id="CHEBI:597326"/>
    </cofactor>
</comment>
<dbReference type="NCBIfam" id="TIGR00474">
    <property type="entry name" value="selA"/>
    <property type="match status" value="1"/>
</dbReference>
<keyword evidence="3 8" id="KW-0808">Transferase</keyword>
<name>A0ABN2U4N6_9MICC</name>
<dbReference type="Gene3D" id="3.90.1150.180">
    <property type="match status" value="1"/>
</dbReference>
<dbReference type="Pfam" id="PF03841">
    <property type="entry name" value="SelA"/>
    <property type="match status" value="1"/>
</dbReference>
<dbReference type="EC" id="2.9.1.1" evidence="8"/>
<comment type="catalytic activity">
    <reaction evidence="8">
        <text>L-seryl-tRNA(Sec) + selenophosphate + H(+) = L-selenocysteinyl-tRNA(Sec) + phosphate</text>
        <dbReference type="Rhea" id="RHEA:22728"/>
        <dbReference type="Rhea" id="RHEA-COMP:9742"/>
        <dbReference type="Rhea" id="RHEA-COMP:9743"/>
        <dbReference type="ChEBI" id="CHEBI:15378"/>
        <dbReference type="ChEBI" id="CHEBI:16144"/>
        <dbReference type="ChEBI" id="CHEBI:43474"/>
        <dbReference type="ChEBI" id="CHEBI:78533"/>
        <dbReference type="ChEBI" id="CHEBI:78573"/>
        <dbReference type="EC" id="2.9.1.1"/>
    </reaction>
</comment>
<dbReference type="InterPro" id="IPR018319">
    <property type="entry name" value="SelA-like"/>
</dbReference>
<dbReference type="GO" id="GO:0016740">
    <property type="term" value="F:transferase activity"/>
    <property type="evidence" value="ECO:0007669"/>
    <property type="project" value="UniProtKB-KW"/>
</dbReference>
<dbReference type="Gene3D" id="3.40.640.10">
    <property type="entry name" value="Type I PLP-dependent aspartate aminotransferase-like (Major domain)"/>
    <property type="match status" value="1"/>
</dbReference>
<dbReference type="EMBL" id="BAAAMN010000008">
    <property type="protein sequence ID" value="GAA2027850.1"/>
    <property type="molecule type" value="Genomic_DNA"/>
</dbReference>
<keyword evidence="11" id="KW-1185">Reference proteome</keyword>
<proteinExistence type="inferred from homology"/>
<accession>A0ABN2U4N6</accession>
<evidence type="ECO:0000259" key="9">
    <source>
        <dbReference type="Pfam" id="PF12390"/>
    </source>
</evidence>
<dbReference type="SUPFAM" id="SSF53383">
    <property type="entry name" value="PLP-dependent transferases"/>
    <property type="match status" value="1"/>
</dbReference>
<evidence type="ECO:0000256" key="5">
    <source>
        <dbReference type="ARBA" id="ARBA00022917"/>
    </source>
</evidence>
<evidence type="ECO:0000256" key="7">
    <source>
        <dbReference type="ARBA" id="ARBA00044507"/>
    </source>
</evidence>
<dbReference type="PANTHER" id="PTHR32328">
    <property type="entry name" value="L-SERYL-TRNA(SEC) SELENIUM TRANSFERASE"/>
    <property type="match status" value="1"/>
</dbReference>
<dbReference type="Pfam" id="PF12390">
    <property type="entry name" value="Se-cys_synth_N"/>
    <property type="match status" value="1"/>
</dbReference>
<evidence type="ECO:0000256" key="1">
    <source>
        <dbReference type="ARBA" id="ARBA00001933"/>
    </source>
</evidence>
<keyword evidence="6 8" id="KW-0711">Selenium</keyword>